<dbReference type="SFLD" id="SFLDG01067">
    <property type="entry name" value="SPASM/twitch_domain_containing"/>
    <property type="match status" value="1"/>
</dbReference>
<evidence type="ECO:0000256" key="2">
    <source>
        <dbReference type="ARBA" id="ARBA00022691"/>
    </source>
</evidence>
<evidence type="ECO:0000313" key="9">
    <source>
        <dbReference type="Proteomes" id="UP001241605"/>
    </source>
</evidence>
<dbReference type="Pfam" id="PF13186">
    <property type="entry name" value="SPASM"/>
    <property type="match status" value="1"/>
</dbReference>
<dbReference type="InterPro" id="IPR050377">
    <property type="entry name" value="Radical_SAM_PqqE_MftC-like"/>
</dbReference>
<dbReference type="CDD" id="cd21109">
    <property type="entry name" value="SPASM"/>
    <property type="match status" value="1"/>
</dbReference>
<organism evidence="8 9">
    <name type="scientific">Tropicibacter oceani</name>
    <dbReference type="NCBI Taxonomy" id="3058420"/>
    <lineage>
        <taxon>Bacteria</taxon>
        <taxon>Pseudomonadati</taxon>
        <taxon>Pseudomonadota</taxon>
        <taxon>Alphaproteobacteria</taxon>
        <taxon>Rhodobacterales</taxon>
        <taxon>Roseobacteraceae</taxon>
        <taxon>Tropicibacter</taxon>
    </lineage>
</organism>
<keyword evidence="3" id="KW-0479">Metal-binding</keyword>
<comment type="cofactor">
    <cofactor evidence="1">
        <name>[4Fe-4S] cluster</name>
        <dbReference type="ChEBI" id="CHEBI:49883"/>
    </cofactor>
</comment>
<protein>
    <submittedName>
        <fullName evidence="8">Radical SAM protein</fullName>
    </submittedName>
</protein>
<dbReference type="InterPro" id="IPR023885">
    <property type="entry name" value="4Fe4S-binding_SPASM_dom"/>
</dbReference>
<dbReference type="InterPro" id="IPR013785">
    <property type="entry name" value="Aldolase_TIM"/>
</dbReference>
<dbReference type="SUPFAM" id="SSF102114">
    <property type="entry name" value="Radical SAM enzymes"/>
    <property type="match status" value="1"/>
</dbReference>
<evidence type="ECO:0000259" key="6">
    <source>
        <dbReference type="Pfam" id="PF04055"/>
    </source>
</evidence>
<gene>
    <name evidence="8" type="ORF">QF118_19535</name>
</gene>
<evidence type="ECO:0000313" key="8">
    <source>
        <dbReference type="EMBL" id="WGW06000.1"/>
    </source>
</evidence>
<dbReference type="RefSeq" id="WP_282302623.1">
    <property type="nucleotide sequence ID" value="NZ_CP124618.1"/>
</dbReference>
<dbReference type="EMBL" id="CP124618">
    <property type="protein sequence ID" value="WGW06000.1"/>
    <property type="molecule type" value="Genomic_DNA"/>
</dbReference>
<dbReference type="Proteomes" id="UP001241605">
    <property type="component" value="Plasmid unnamed2"/>
</dbReference>
<dbReference type="Gene3D" id="3.20.20.70">
    <property type="entry name" value="Aldolase class I"/>
    <property type="match status" value="1"/>
</dbReference>
<geneLocation type="plasmid" evidence="8 9">
    <name>unnamed2</name>
</geneLocation>
<dbReference type="CDD" id="cd01335">
    <property type="entry name" value="Radical_SAM"/>
    <property type="match status" value="1"/>
</dbReference>
<evidence type="ECO:0000256" key="3">
    <source>
        <dbReference type="ARBA" id="ARBA00022723"/>
    </source>
</evidence>
<reference evidence="8 9" key="1">
    <citation type="submission" date="2023-05" db="EMBL/GenBank/DDBJ databases">
        <title>YMD87, complete Genome.</title>
        <authorList>
            <person name="Zhang J."/>
            <person name="Xu X."/>
        </authorList>
    </citation>
    <scope>NUCLEOTIDE SEQUENCE [LARGE SCALE GENOMIC DNA]</scope>
    <source>
        <strain evidence="8 9">YMD87</strain>
        <plasmid evidence="8 9">unnamed2</plasmid>
    </source>
</reference>
<keyword evidence="4" id="KW-0408">Iron</keyword>
<keyword evidence="5" id="KW-0411">Iron-sulfur</keyword>
<keyword evidence="8" id="KW-0614">Plasmid</keyword>
<dbReference type="PANTHER" id="PTHR11228">
    <property type="entry name" value="RADICAL SAM DOMAIN PROTEIN"/>
    <property type="match status" value="1"/>
</dbReference>
<proteinExistence type="predicted"/>
<feature type="domain" description="Radical SAM core" evidence="6">
    <location>
        <begin position="35"/>
        <end position="180"/>
    </location>
</feature>
<dbReference type="SFLD" id="SFLDS00029">
    <property type="entry name" value="Radical_SAM"/>
    <property type="match status" value="1"/>
</dbReference>
<evidence type="ECO:0000256" key="5">
    <source>
        <dbReference type="ARBA" id="ARBA00023014"/>
    </source>
</evidence>
<name>A0ABY8QMY6_9RHOB</name>
<accession>A0ABY8QMY6</accession>
<keyword evidence="9" id="KW-1185">Reference proteome</keyword>
<dbReference type="InterPro" id="IPR058240">
    <property type="entry name" value="rSAM_sf"/>
</dbReference>
<evidence type="ECO:0000259" key="7">
    <source>
        <dbReference type="Pfam" id="PF13186"/>
    </source>
</evidence>
<evidence type="ECO:0000256" key="1">
    <source>
        <dbReference type="ARBA" id="ARBA00001966"/>
    </source>
</evidence>
<dbReference type="InterPro" id="IPR007197">
    <property type="entry name" value="rSAM"/>
</dbReference>
<sequence>MQIQTDAAAFEATVQRLAVLRDMPIFYSGLVVENTTRCNAKCAMCYQAAGPKGSDTWGKQALSTDELVQLVRDAIQIETLYPRFHLSGGEAFINVDSCLEVFRAARDVGFLDITTTTNAYWAKRPERAVQVCRALREAGVTSMEISWDYWHSPYITPEAVSNALEITAAHDIETNLRILCTKSHPYSEALDMLRPDALAAASRISGGPVFATGRAATEIDAGDFHRQNDISGNCHSVLNLTVNAKGNVFPCCAGLDQTDYVFGNVRDAPISQIAQSLNASPLVRTIVFSGVAALAPMIEEMGVAVGEEYNGICHMCWSIFSNPDRVAALEAYFERAASRALETALEQLMEGAVQ</sequence>
<keyword evidence="2" id="KW-0949">S-adenosyl-L-methionine</keyword>
<dbReference type="Pfam" id="PF04055">
    <property type="entry name" value="Radical_SAM"/>
    <property type="match status" value="1"/>
</dbReference>
<dbReference type="PANTHER" id="PTHR11228:SF7">
    <property type="entry name" value="PQQA PEPTIDE CYCLASE"/>
    <property type="match status" value="1"/>
</dbReference>
<feature type="domain" description="4Fe4S-binding SPASM" evidence="7">
    <location>
        <begin position="239"/>
        <end position="280"/>
    </location>
</feature>
<evidence type="ECO:0000256" key="4">
    <source>
        <dbReference type="ARBA" id="ARBA00023004"/>
    </source>
</evidence>